<evidence type="ECO:0000256" key="1">
    <source>
        <dbReference type="ARBA" id="ARBA00004251"/>
    </source>
</evidence>
<evidence type="ECO:0008006" key="17">
    <source>
        <dbReference type="Google" id="ProtNLM"/>
    </source>
</evidence>
<dbReference type="Pfam" id="PF00560">
    <property type="entry name" value="LRR_1"/>
    <property type="match status" value="7"/>
</dbReference>
<evidence type="ECO:0000256" key="2">
    <source>
        <dbReference type="ARBA" id="ARBA00009592"/>
    </source>
</evidence>
<dbReference type="FunFam" id="3.80.10.10:FF:000383">
    <property type="entry name" value="Leucine-rich repeat receptor protein kinase EMS1"/>
    <property type="match status" value="1"/>
</dbReference>
<evidence type="ECO:0000256" key="11">
    <source>
        <dbReference type="ARBA" id="ARBA00023180"/>
    </source>
</evidence>
<evidence type="ECO:0000256" key="7">
    <source>
        <dbReference type="ARBA" id="ARBA00022737"/>
    </source>
</evidence>
<evidence type="ECO:0000256" key="12">
    <source>
        <dbReference type="SAM" id="SignalP"/>
    </source>
</evidence>
<dbReference type="InterPro" id="IPR003591">
    <property type="entry name" value="Leu-rich_rpt_typical-subtyp"/>
</dbReference>
<keyword evidence="7" id="KW-0677">Repeat</keyword>
<keyword evidence="9" id="KW-0472">Membrane</keyword>
<evidence type="ECO:0000313" key="16">
    <source>
        <dbReference type="Proteomes" id="UP000583929"/>
    </source>
</evidence>
<gene>
    <name evidence="15" type="ORF">G4B88_013695</name>
</gene>
<evidence type="ECO:0000259" key="14">
    <source>
        <dbReference type="Pfam" id="PF23598"/>
    </source>
</evidence>
<dbReference type="Pfam" id="PF23598">
    <property type="entry name" value="LRR_14"/>
    <property type="match status" value="1"/>
</dbReference>
<evidence type="ECO:0000256" key="3">
    <source>
        <dbReference type="ARBA" id="ARBA00022475"/>
    </source>
</evidence>
<sequence length="1087" mass="121964">MNRLAPQIVILVMFWTYLRGIHGVNYIAGSIGEAKIMRCIDHERQALLKFKQQLYQIKDGFLSSWEKENTDCCDWYGVQCSNESGGHVTALDLSPSTNRLPPRLFYEEEDRFLRGNISSWILELKFLTYLDLSSVDFQGNQIPFFIGALTQFRYLNLFYTQMNGEIPPQLANLSSLQVLDLGNNYELTLTNMKWVSHLSSLRVLDLTETNMSKAIDWVQTVSQLPYLTNLVLSLCQLPNITIPSSLSLLNSSKSLAILDLSYNRLSAGSVYQMILNFSRSLVHLNLWENQINGFIPEAFQNMSALEYLELGANELEGFIPEALGKMSTLTHLGLNLNEFKGSILEALGNLTDLTYLDVGSNQLEGEFPKSLWNLCKLRTLRARENNIRRVMIPEQNQLLSRCPQYHSLEYLDFGWNRIIGPLPNLTLFSSLKVITLYLNQFSGTVPESFGRLTQLEELDLSSNSLKGVISEAHLSKLSKLSHLSFSQNSLIWNITYYWLPPFKLDFIGLEFCKLGPRFPKWLQTQKDYSILSISNAGISDSIPNWFWDISNSCYSMDLSDNQLHGKITDSSFEFMYYPEVNLSSNELEGSIPHFMFKVGALDLSMNKFSKLDSICHITNDTNLIILVLANNKLSGKIPISIGSLTPIIALNLGSNSLSQELPSSLKRCTNLVALNVGENRLFGPMPTWIGEGLPNVVILTLRSNHFFGSIPSNLCQMSHLNLLDLSSNNISGSIPKCLNNLTAMKAQNVSFFTAIDHDYSYGTEGSATYISFDDQVQLVWKGTLSVFRNTLGLVRSIDLSNNKLTGKIPTEITELVELVSLNFSRNSLSGEIPSNIGRLKLLDNLDLSNNRLSGQVPLSLSQVDRLGRLDLSNNNLSGKIPISTQLQSFDVSSYAGNSQLCGAPLPKSCPGDEPTITSKALMFQEMTATRVLLFHEVKTKLLPVVLRLFVMADNSLSHLFEETVQVSTADLTCRLDPGEVDNQEPQGKILLGKLISRGKLSRNVIAGTLKKAWASFKGWSWKEDNDGILHFSFATKEDAWNVLQRRPWIVCGALLIIMPWPSWLAPAEIVFDKSPVWVRLSGIPPFY</sequence>
<dbReference type="EMBL" id="JAATIQ010000025">
    <property type="protein sequence ID" value="KAF4398606.1"/>
    <property type="molecule type" value="Genomic_DNA"/>
</dbReference>
<dbReference type="InterPro" id="IPR001611">
    <property type="entry name" value="Leu-rich_rpt"/>
</dbReference>
<dbReference type="SMART" id="SM00365">
    <property type="entry name" value="LRR_SD22"/>
    <property type="match status" value="6"/>
</dbReference>
<reference evidence="15 16" key="1">
    <citation type="journal article" date="2020" name="bioRxiv">
        <title>Sequence and annotation of 42 cannabis genomes reveals extensive copy number variation in cannabinoid synthesis and pathogen resistance genes.</title>
        <authorList>
            <person name="Mckernan K.J."/>
            <person name="Helbert Y."/>
            <person name="Kane L.T."/>
            <person name="Ebling H."/>
            <person name="Zhang L."/>
            <person name="Liu B."/>
            <person name="Eaton Z."/>
            <person name="Mclaughlin S."/>
            <person name="Kingan S."/>
            <person name="Baybayan P."/>
            <person name="Concepcion G."/>
            <person name="Jordan M."/>
            <person name="Riva A."/>
            <person name="Barbazuk W."/>
            <person name="Harkins T."/>
        </authorList>
    </citation>
    <scope>NUCLEOTIDE SEQUENCE [LARGE SCALE GENOMIC DNA]</scope>
    <source>
        <strain evidence="16">cv. Jamaican Lion 4</strain>
        <tissue evidence="15">Leaf</tissue>
    </source>
</reference>
<evidence type="ECO:0000313" key="15">
    <source>
        <dbReference type="EMBL" id="KAF4398606.1"/>
    </source>
</evidence>
<dbReference type="Pfam" id="PF13855">
    <property type="entry name" value="LRR_8"/>
    <property type="match status" value="1"/>
</dbReference>
<protein>
    <recommendedName>
        <fullName evidence="17">Leucine-rich repeat-containing N-terminal plant-type domain-containing protein</fullName>
    </recommendedName>
</protein>
<proteinExistence type="inferred from homology"/>
<dbReference type="Gene3D" id="3.80.10.10">
    <property type="entry name" value="Ribonuclease Inhibitor"/>
    <property type="match status" value="5"/>
</dbReference>
<evidence type="ECO:0000256" key="6">
    <source>
        <dbReference type="ARBA" id="ARBA00022729"/>
    </source>
</evidence>
<feature type="domain" description="Disease resistance R13L4/SHOC-2-like LRR" evidence="14">
    <location>
        <begin position="121"/>
        <end position="334"/>
    </location>
</feature>
<dbReference type="Pfam" id="PF08263">
    <property type="entry name" value="LRRNT_2"/>
    <property type="match status" value="1"/>
</dbReference>
<dbReference type="AlphaFoldDB" id="A0A7J6HTM6"/>
<dbReference type="SUPFAM" id="SSF52058">
    <property type="entry name" value="L domain-like"/>
    <property type="match status" value="2"/>
</dbReference>
<dbReference type="InterPro" id="IPR055414">
    <property type="entry name" value="LRR_R13L4/SHOC2-like"/>
</dbReference>
<keyword evidence="6 12" id="KW-0732">Signal</keyword>
<evidence type="ECO:0000256" key="5">
    <source>
        <dbReference type="ARBA" id="ARBA00022692"/>
    </source>
</evidence>
<dbReference type="PANTHER" id="PTHR48063:SF101">
    <property type="entry name" value="LRR RECEPTOR-LIKE SERINE_THREONINE-PROTEIN KINASE FLS2"/>
    <property type="match status" value="1"/>
</dbReference>
<comment type="subcellular location">
    <subcellularLocation>
        <location evidence="1">Cell membrane</location>
        <topology evidence="1">Single-pass type I membrane protein</topology>
    </subcellularLocation>
</comment>
<accession>A0A7J6HTM6</accession>
<dbReference type="FunFam" id="3.80.10.10:FF:000111">
    <property type="entry name" value="LRR receptor-like serine/threonine-protein kinase ERECTA"/>
    <property type="match status" value="1"/>
</dbReference>
<keyword evidence="3" id="KW-1003">Cell membrane</keyword>
<dbReference type="GO" id="GO:0005886">
    <property type="term" value="C:plasma membrane"/>
    <property type="evidence" value="ECO:0007669"/>
    <property type="project" value="UniProtKB-SubCell"/>
</dbReference>
<dbReference type="PROSITE" id="PS51450">
    <property type="entry name" value="LRR"/>
    <property type="match status" value="2"/>
</dbReference>
<feature type="signal peptide" evidence="12">
    <location>
        <begin position="1"/>
        <end position="23"/>
    </location>
</feature>
<comment type="similarity">
    <text evidence="2">Belongs to the RLP family.</text>
</comment>
<keyword evidence="16" id="KW-1185">Reference proteome</keyword>
<dbReference type="FunFam" id="3.80.10.10:FF:000095">
    <property type="entry name" value="LRR receptor-like serine/threonine-protein kinase GSO1"/>
    <property type="match status" value="1"/>
</dbReference>
<keyword evidence="11" id="KW-0325">Glycoprotein</keyword>
<keyword evidence="10" id="KW-0675">Receptor</keyword>
<evidence type="ECO:0000256" key="8">
    <source>
        <dbReference type="ARBA" id="ARBA00022989"/>
    </source>
</evidence>
<dbReference type="SUPFAM" id="SSF52047">
    <property type="entry name" value="RNI-like"/>
    <property type="match status" value="1"/>
</dbReference>
<dbReference type="InterPro" id="IPR032675">
    <property type="entry name" value="LRR_dom_sf"/>
</dbReference>
<organism evidence="15 16">
    <name type="scientific">Cannabis sativa</name>
    <name type="common">Hemp</name>
    <name type="synonym">Marijuana</name>
    <dbReference type="NCBI Taxonomy" id="3483"/>
    <lineage>
        <taxon>Eukaryota</taxon>
        <taxon>Viridiplantae</taxon>
        <taxon>Streptophyta</taxon>
        <taxon>Embryophyta</taxon>
        <taxon>Tracheophyta</taxon>
        <taxon>Spermatophyta</taxon>
        <taxon>Magnoliopsida</taxon>
        <taxon>eudicotyledons</taxon>
        <taxon>Gunneridae</taxon>
        <taxon>Pentapetalae</taxon>
        <taxon>rosids</taxon>
        <taxon>fabids</taxon>
        <taxon>Rosales</taxon>
        <taxon>Cannabaceae</taxon>
        <taxon>Cannabis</taxon>
    </lineage>
</organism>
<dbReference type="InterPro" id="IPR046956">
    <property type="entry name" value="RLP23-like"/>
</dbReference>
<evidence type="ECO:0000256" key="9">
    <source>
        <dbReference type="ARBA" id="ARBA00023136"/>
    </source>
</evidence>
<dbReference type="PANTHER" id="PTHR48063">
    <property type="entry name" value="LRR RECEPTOR-LIKE KINASE"/>
    <property type="match status" value="1"/>
</dbReference>
<evidence type="ECO:0000256" key="10">
    <source>
        <dbReference type="ARBA" id="ARBA00023170"/>
    </source>
</evidence>
<dbReference type="PRINTS" id="PR00019">
    <property type="entry name" value="LEURICHRPT"/>
</dbReference>
<name>A0A7J6HTM6_CANSA</name>
<evidence type="ECO:0000259" key="13">
    <source>
        <dbReference type="Pfam" id="PF08263"/>
    </source>
</evidence>
<keyword evidence="8" id="KW-1133">Transmembrane helix</keyword>
<evidence type="ECO:0000256" key="4">
    <source>
        <dbReference type="ARBA" id="ARBA00022614"/>
    </source>
</evidence>
<keyword evidence="5" id="KW-0812">Transmembrane</keyword>
<keyword evidence="4" id="KW-0433">Leucine-rich repeat</keyword>
<dbReference type="Proteomes" id="UP000583929">
    <property type="component" value="Unassembled WGS sequence"/>
</dbReference>
<feature type="domain" description="Leucine-rich repeat-containing N-terminal plant-type" evidence="13">
    <location>
        <begin position="41"/>
        <end position="81"/>
    </location>
</feature>
<feature type="chain" id="PRO_5029540762" description="Leucine-rich repeat-containing N-terminal plant-type domain-containing protein" evidence="12">
    <location>
        <begin position="24"/>
        <end position="1087"/>
    </location>
</feature>
<dbReference type="SMART" id="SM00369">
    <property type="entry name" value="LRR_TYP"/>
    <property type="match status" value="6"/>
</dbReference>
<comment type="caution">
    <text evidence="15">The sequence shown here is derived from an EMBL/GenBank/DDBJ whole genome shotgun (WGS) entry which is preliminary data.</text>
</comment>
<dbReference type="InterPro" id="IPR013210">
    <property type="entry name" value="LRR_N_plant-typ"/>
</dbReference>